<evidence type="ECO:0000259" key="6">
    <source>
        <dbReference type="PROSITE" id="PS50026"/>
    </source>
</evidence>
<keyword evidence="1 5" id="KW-0245">EGF-like domain</keyword>
<dbReference type="InterPro" id="IPR000152">
    <property type="entry name" value="EGF-type_Asp/Asn_hydroxyl_site"/>
</dbReference>
<dbReference type="InterPro" id="IPR052235">
    <property type="entry name" value="Nephronectin_domain"/>
</dbReference>
<accession>A0A9J6H424</accession>
<protein>
    <recommendedName>
        <fullName evidence="6">EGF-like domain-containing protein</fullName>
    </recommendedName>
</protein>
<dbReference type="PANTHER" id="PTHR24050:SF28">
    <property type="entry name" value="UROMODULIN-LIKE"/>
    <property type="match status" value="1"/>
</dbReference>
<evidence type="ECO:0000256" key="1">
    <source>
        <dbReference type="ARBA" id="ARBA00022536"/>
    </source>
</evidence>
<dbReference type="PROSITE" id="PS50026">
    <property type="entry name" value="EGF_3"/>
    <property type="match status" value="1"/>
</dbReference>
<dbReference type="PROSITE" id="PS00010">
    <property type="entry name" value="ASX_HYDROXYL"/>
    <property type="match status" value="1"/>
</dbReference>
<evidence type="ECO:0000313" key="7">
    <source>
        <dbReference type="EMBL" id="KAH9381768.1"/>
    </source>
</evidence>
<dbReference type="GO" id="GO:0005509">
    <property type="term" value="F:calcium ion binding"/>
    <property type="evidence" value="ECO:0007669"/>
    <property type="project" value="InterPro"/>
</dbReference>
<dbReference type="VEuPathDB" id="VectorBase:HLOH_045133"/>
<dbReference type="FunFam" id="2.10.25.10:FF:000010">
    <property type="entry name" value="Pro-epidermal growth factor"/>
    <property type="match status" value="1"/>
</dbReference>
<keyword evidence="4" id="KW-1015">Disulfide bond</keyword>
<reference evidence="7 8" key="1">
    <citation type="journal article" date="2020" name="Cell">
        <title>Large-Scale Comparative Analyses of Tick Genomes Elucidate Their Genetic Diversity and Vector Capacities.</title>
        <authorList>
            <consortium name="Tick Genome and Microbiome Consortium (TIGMIC)"/>
            <person name="Jia N."/>
            <person name="Wang J."/>
            <person name="Shi W."/>
            <person name="Du L."/>
            <person name="Sun Y."/>
            <person name="Zhan W."/>
            <person name="Jiang J.F."/>
            <person name="Wang Q."/>
            <person name="Zhang B."/>
            <person name="Ji P."/>
            <person name="Bell-Sakyi L."/>
            <person name="Cui X.M."/>
            <person name="Yuan T.T."/>
            <person name="Jiang B.G."/>
            <person name="Yang W.F."/>
            <person name="Lam T.T."/>
            <person name="Chang Q.C."/>
            <person name="Ding S.J."/>
            <person name="Wang X.J."/>
            <person name="Zhu J.G."/>
            <person name="Ruan X.D."/>
            <person name="Zhao L."/>
            <person name="Wei J.T."/>
            <person name="Ye R.Z."/>
            <person name="Que T.C."/>
            <person name="Du C.H."/>
            <person name="Zhou Y.H."/>
            <person name="Cheng J.X."/>
            <person name="Dai P.F."/>
            <person name="Guo W.B."/>
            <person name="Han X.H."/>
            <person name="Huang E.J."/>
            <person name="Li L.F."/>
            <person name="Wei W."/>
            <person name="Gao Y.C."/>
            <person name="Liu J.Z."/>
            <person name="Shao H.Z."/>
            <person name="Wang X."/>
            <person name="Wang C.C."/>
            <person name="Yang T.C."/>
            <person name="Huo Q.B."/>
            <person name="Li W."/>
            <person name="Chen H.Y."/>
            <person name="Chen S.E."/>
            <person name="Zhou L.G."/>
            <person name="Ni X.B."/>
            <person name="Tian J.H."/>
            <person name="Sheng Y."/>
            <person name="Liu T."/>
            <person name="Pan Y.S."/>
            <person name="Xia L.Y."/>
            <person name="Li J."/>
            <person name="Zhao F."/>
            <person name="Cao W.C."/>
        </authorList>
    </citation>
    <scope>NUCLEOTIDE SEQUENCE [LARGE SCALE GENOMIC DNA]</scope>
    <source>
        <strain evidence="7">HaeL-2018</strain>
    </source>
</reference>
<organism evidence="7 8">
    <name type="scientific">Haemaphysalis longicornis</name>
    <name type="common">Bush tick</name>
    <dbReference type="NCBI Taxonomy" id="44386"/>
    <lineage>
        <taxon>Eukaryota</taxon>
        <taxon>Metazoa</taxon>
        <taxon>Ecdysozoa</taxon>
        <taxon>Arthropoda</taxon>
        <taxon>Chelicerata</taxon>
        <taxon>Arachnida</taxon>
        <taxon>Acari</taxon>
        <taxon>Parasitiformes</taxon>
        <taxon>Ixodida</taxon>
        <taxon>Ixodoidea</taxon>
        <taxon>Ixodidae</taxon>
        <taxon>Haemaphysalinae</taxon>
        <taxon>Haemaphysalis</taxon>
    </lineage>
</organism>
<dbReference type="InterPro" id="IPR001881">
    <property type="entry name" value="EGF-like_Ca-bd_dom"/>
</dbReference>
<gene>
    <name evidence="7" type="ORF">HPB48_010587</name>
</gene>
<dbReference type="PROSITE" id="PS01186">
    <property type="entry name" value="EGF_2"/>
    <property type="match status" value="1"/>
</dbReference>
<dbReference type="Gene3D" id="2.10.25.10">
    <property type="entry name" value="Laminin"/>
    <property type="match status" value="1"/>
</dbReference>
<evidence type="ECO:0000256" key="4">
    <source>
        <dbReference type="ARBA" id="ARBA00023157"/>
    </source>
</evidence>
<comment type="caution">
    <text evidence="7">The sequence shown here is derived from an EMBL/GenBank/DDBJ whole genome shotgun (WGS) entry which is preliminary data.</text>
</comment>
<dbReference type="Pfam" id="PF14670">
    <property type="entry name" value="FXa_inhibition"/>
    <property type="match status" value="1"/>
</dbReference>
<proteinExistence type="predicted"/>
<keyword evidence="2" id="KW-0732">Signal</keyword>
<evidence type="ECO:0000313" key="8">
    <source>
        <dbReference type="Proteomes" id="UP000821853"/>
    </source>
</evidence>
<keyword evidence="3" id="KW-0677">Repeat</keyword>
<evidence type="ECO:0000256" key="3">
    <source>
        <dbReference type="ARBA" id="ARBA00022737"/>
    </source>
</evidence>
<evidence type="ECO:0000256" key="2">
    <source>
        <dbReference type="ARBA" id="ARBA00022729"/>
    </source>
</evidence>
<dbReference type="EMBL" id="JABSTR010000011">
    <property type="protein sequence ID" value="KAH9381768.1"/>
    <property type="molecule type" value="Genomic_DNA"/>
</dbReference>
<dbReference type="InterPro" id="IPR000742">
    <property type="entry name" value="EGF"/>
</dbReference>
<dbReference type="AlphaFoldDB" id="A0A9J6H424"/>
<dbReference type="SUPFAM" id="SSF57196">
    <property type="entry name" value="EGF/Laminin"/>
    <property type="match status" value="1"/>
</dbReference>
<dbReference type="OrthoDB" id="6418871at2759"/>
<keyword evidence="8" id="KW-1185">Reference proteome</keyword>
<dbReference type="InterPro" id="IPR018097">
    <property type="entry name" value="EGF_Ca-bd_CS"/>
</dbReference>
<dbReference type="PANTHER" id="PTHR24050">
    <property type="entry name" value="PA14 DOMAIN-CONTAINING PROTEIN"/>
    <property type="match status" value="1"/>
</dbReference>
<dbReference type="PROSITE" id="PS01187">
    <property type="entry name" value="EGF_CA"/>
    <property type="match status" value="1"/>
</dbReference>
<dbReference type="SMART" id="SM00181">
    <property type="entry name" value="EGF"/>
    <property type="match status" value="1"/>
</dbReference>
<dbReference type="Proteomes" id="UP000821853">
    <property type="component" value="Chromosome 9"/>
</dbReference>
<dbReference type="SMART" id="SM00179">
    <property type="entry name" value="EGF_CA"/>
    <property type="match status" value="1"/>
</dbReference>
<feature type="domain" description="EGF-like" evidence="6">
    <location>
        <begin position="42"/>
        <end position="82"/>
    </location>
</feature>
<name>A0A9J6H424_HAELO</name>
<evidence type="ECO:0000256" key="5">
    <source>
        <dbReference type="PROSITE-ProRule" id="PRU00076"/>
    </source>
</evidence>
<comment type="caution">
    <text evidence="5">Lacks conserved residue(s) required for the propagation of feature annotation.</text>
</comment>
<sequence>MCAPPGLVSHDTSVSLQSFVACKSSYWLPLCPSACTPQPAPDQNECQEDAHDCEHTCINLWGSFRCACHTGFRLAEDGRSCVGEHIRPTDYSLE</sequence>